<gene>
    <name evidence="1" type="ORF">HAHE_24570</name>
</gene>
<protein>
    <recommendedName>
        <fullName evidence="3">Apea-like HEPN domain-containing protein</fullName>
    </recommendedName>
</protein>
<reference evidence="1 2" key="1">
    <citation type="submission" date="2021-06" db="EMBL/GenBank/DDBJ databases">
        <title>Complete genome of Haloferula helveola possessing various polysaccharide degrading enzymes.</title>
        <authorList>
            <person name="Takami H."/>
            <person name="Huang C."/>
            <person name="Hamasaki K."/>
        </authorList>
    </citation>
    <scope>NUCLEOTIDE SEQUENCE [LARGE SCALE GENOMIC DNA]</scope>
    <source>
        <strain evidence="1 2">CN-1</strain>
    </source>
</reference>
<evidence type="ECO:0000313" key="2">
    <source>
        <dbReference type="Proteomes" id="UP001374893"/>
    </source>
</evidence>
<dbReference type="Proteomes" id="UP001374893">
    <property type="component" value="Chromosome"/>
</dbReference>
<evidence type="ECO:0008006" key="3">
    <source>
        <dbReference type="Google" id="ProtNLM"/>
    </source>
</evidence>
<proteinExistence type="predicted"/>
<name>A0ABM7RAR9_9BACT</name>
<dbReference type="RefSeq" id="WP_338684840.1">
    <property type="nucleotide sequence ID" value="NZ_AP024702.1"/>
</dbReference>
<evidence type="ECO:0000313" key="1">
    <source>
        <dbReference type="EMBL" id="BCX48549.1"/>
    </source>
</evidence>
<accession>A0ABM7RAR9</accession>
<keyword evidence="2" id="KW-1185">Reference proteome</keyword>
<dbReference type="EMBL" id="AP024702">
    <property type="protein sequence ID" value="BCX48549.1"/>
    <property type="molecule type" value="Genomic_DNA"/>
</dbReference>
<sequence length="421" mass="48688">MEDELKELTTAYDHLKFEKVERNFVTSEGEETYVYYYIKGLRGIPDLQVQVFREEDVSRLRRVAEAGCQLLSDLLGYRDDDGVQILARAEIPYSMRWERERVEPLEVQLSYGSKAISVSIELTDLSEEESLIGDVANLVSRRRGPYLRRAFKITVRGLGARRYLQDTLEQDIEAILDSVLYDLDLTYGFGLLPMRVEAMRRIVRRRGRPRLPLPTEPLSLIFKEYSPELLQYYRLAKRTDYLPFQFLCYFHILEFFADRSAFRAVTEAVRRMLAKHDFHAKSEKYVRECVQILRKESDKHASDKIKIQRVLSQFVSLEEVKGALDELDVLDHFEQDCVLDCAKPLKLAAVSFESDSQFLQTLTTRIYALRCSIVHSNPDFDESKAIPFVASPENLEMLRTEILIASEVARQIIAGAAAIKT</sequence>
<organism evidence="1 2">
    <name type="scientific">Haloferula helveola</name>
    <dbReference type="NCBI Taxonomy" id="490095"/>
    <lineage>
        <taxon>Bacteria</taxon>
        <taxon>Pseudomonadati</taxon>
        <taxon>Verrucomicrobiota</taxon>
        <taxon>Verrucomicrobiia</taxon>
        <taxon>Verrucomicrobiales</taxon>
        <taxon>Verrucomicrobiaceae</taxon>
        <taxon>Haloferula</taxon>
    </lineage>
</organism>